<dbReference type="EMBL" id="JBIAPK010000001">
    <property type="protein sequence ID" value="MFF3337651.1"/>
    <property type="molecule type" value="Genomic_DNA"/>
</dbReference>
<organism evidence="3 4">
    <name type="scientific">Streptomyces flavidovirens</name>
    <dbReference type="NCBI Taxonomy" id="67298"/>
    <lineage>
        <taxon>Bacteria</taxon>
        <taxon>Bacillati</taxon>
        <taxon>Actinomycetota</taxon>
        <taxon>Actinomycetes</taxon>
        <taxon>Kitasatosporales</taxon>
        <taxon>Streptomycetaceae</taxon>
        <taxon>Streptomyces</taxon>
    </lineage>
</organism>
<keyword evidence="4" id="KW-1185">Reference proteome</keyword>
<reference evidence="3 4" key="1">
    <citation type="submission" date="2024-10" db="EMBL/GenBank/DDBJ databases">
        <title>The Natural Products Discovery Center: Release of the First 8490 Sequenced Strains for Exploring Actinobacteria Biosynthetic Diversity.</title>
        <authorList>
            <person name="Kalkreuter E."/>
            <person name="Kautsar S.A."/>
            <person name="Yang D."/>
            <person name="Bader C.D."/>
            <person name="Teijaro C.N."/>
            <person name="Fluegel L."/>
            <person name="Davis C.M."/>
            <person name="Simpson J.R."/>
            <person name="Lauterbach L."/>
            <person name="Steele A.D."/>
            <person name="Gui C."/>
            <person name="Meng S."/>
            <person name="Li G."/>
            <person name="Viehrig K."/>
            <person name="Ye F."/>
            <person name="Su P."/>
            <person name="Kiefer A.F."/>
            <person name="Nichols A."/>
            <person name="Cepeda A.J."/>
            <person name="Yan W."/>
            <person name="Fan B."/>
            <person name="Jiang Y."/>
            <person name="Adhikari A."/>
            <person name="Zheng C.-J."/>
            <person name="Schuster L."/>
            <person name="Cowan T.M."/>
            <person name="Smanski M.J."/>
            <person name="Chevrette M.G."/>
            <person name="De Carvalho L.P.S."/>
            <person name="Shen B."/>
        </authorList>
    </citation>
    <scope>NUCLEOTIDE SEQUENCE [LARGE SCALE GENOMIC DNA]</scope>
    <source>
        <strain evidence="3 4">NPDC003029</strain>
    </source>
</reference>
<evidence type="ECO:0000259" key="2">
    <source>
        <dbReference type="Pfam" id="PF04149"/>
    </source>
</evidence>
<proteinExistence type="predicted"/>
<feature type="compositionally biased region" description="Polar residues" evidence="1">
    <location>
        <begin position="1"/>
        <end position="19"/>
    </location>
</feature>
<feature type="domain" description="DUF397" evidence="2">
    <location>
        <begin position="10"/>
        <end position="32"/>
    </location>
</feature>
<evidence type="ECO:0000256" key="1">
    <source>
        <dbReference type="SAM" id="MobiDB-lite"/>
    </source>
</evidence>
<feature type="domain" description="DUF397" evidence="2">
    <location>
        <begin position="34"/>
        <end position="86"/>
    </location>
</feature>
<dbReference type="Pfam" id="PF04149">
    <property type="entry name" value="DUF397"/>
    <property type="match status" value="2"/>
</dbReference>
<accession>A0ABW6R826</accession>
<dbReference type="InterPro" id="IPR007278">
    <property type="entry name" value="DUF397"/>
</dbReference>
<evidence type="ECO:0000313" key="3">
    <source>
        <dbReference type="EMBL" id="MFF3337651.1"/>
    </source>
</evidence>
<dbReference type="RefSeq" id="WP_355716071.1">
    <property type="nucleotide sequence ID" value="NZ_JBEXNP010000004.1"/>
</dbReference>
<name>A0ABW6R826_9ACTN</name>
<dbReference type="Proteomes" id="UP001601976">
    <property type="component" value="Unassembled WGS sequence"/>
</dbReference>
<sequence>MGSSQDLTGAQWRKSSYSGSSGGDCVECAPLGAAAWRKSSYSGGTGGDCVEIAAQPCRIAVRDSKHPEGPAFAVAPAAFAAFVTAAAEGGL</sequence>
<gene>
    <name evidence="3" type="ORF">ACFYWW_02780</name>
</gene>
<comment type="caution">
    <text evidence="3">The sequence shown here is derived from an EMBL/GenBank/DDBJ whole genome shotgun (WGS) entry which is preliminary data.</text>
</comment>
<protein>
    <submittedName>
        <fullName evidence="3">DUF397 domain-containing protein</fullName>
    </submittedName>
</protein>
<feature type="region of interest" description="Disordered" evidence="1">
    <location>
        <begin position="1"/>
        <end position="23"/>
    </location>
</feature>
<evidence type="ECO:0000313" key="4">
    <source>
        <dbReference type="Proteomes" id="UP001601976"/>
    </source>
</evidence>